<sequence length="50" mass="5589">MRLPPSFCAIANIFVIILDHHETTLKEVSLLTLINLRHSGKGNIGRTFSL</sequence>
<gene>
    <name evidence="1" type="ORF">FD51_GL002375</name>
</gene>
<accession>A0A0R1EU00</accession>
<protein>
    <submittedName>
        <fullName evidence="1">Uncharacterized protein</fullName>
    </submittedName>
</protein>
<evidence type="ECO:0000313" key="2">
    <source>
        <dbReference type="Proteomes" id="UP000051984"/>
    </source>
</evidence>
<name>A0A0R1EU00_LACZE</name>
<dbReference type="EMBL" id="AZCT01000004">
    <property type="protein sequence ID" value="KRK12789.1"/>
    <property type="molecule type" value="Genomic_DNA"/>
</dbReference>
<evidence type="ECO:0000313" key="1">
    <source>
        <dbReference type="EMBL" id="KRK12789.1"/>
    </source>
</evidence>
<dbReference type="Proteomes" id="UP000051984">
    <property type="component" value="Unassembled WGS sequence"/>
</dbReference>
<proteinExistence type="predicted"/>
<dbReference type="AlphaFoldDB" id="A0A0R1EU00"/>
<comment type="caution">
    <text evidence="1">The sequence shown here is derived from an EMBL/GenBank/DDBJ whole genome shotgun (WGS) entry which is preliminary data.</text>
</comment>
<organism evidence="1 2">
    <name type="scientific">Lacticaseibacillus zeae DSM 20178 = KCTC 3804</name>
    <dbReference type="NCBI Taxonomy" id="1423816"/>
    <lineage>
        <taxon>Bacteria</taxon>
        <taxon>Bacillati</taxon>
        <taxon>Bacillota</taxon>
        <taxon>Bacilli</taxon>
        <taxon>Lactobacillales</taxon>
        <taxon>Lactobacillaceae</taxon>
        <taxon>Lacticaseibacillus</taxon>
    </lineage>
</organism>
<reference evidence="1 2" key="1">
    <citation type="journal article" date="2015" name="Genome Announc.">
        <title>Expanding the biotechnology potential of lactobacilli through comparative genomics of 213 strains and associated genera.</title>
        <authorList>
            <person name="Sun Z."/>
            <person name="Harris H.M."/>
            <person name="McCann A."/>
            <person name="Guo C."/>
            <person name="Argimon S."/>
            <person name="Zhang W."/>
            <person name="Yang X."/>
            <person name="Jeffery I.B."/>
            <person name="Cooney J.C."/>
            <person name="Kagawa T.F."/>
            <person name="Liu W."/>
            <person name="Song Y."/>
            <person name="Salvetti E."/>
            <person name="Wrobel A."/>
            <person name="Rasinkangas P."/>
            <person name="Parkhill J."/>
            <person name="Rea M.C."/>
            <person name="O'Sullivan O."/>
            <person name="Ritari J."/>
            <person name="Douillard F.P."/>
            <person name="Paul Ross R."/>
            <person name="Yang R."/>
            <person name="Briner A.E."/>
            <person name="Felis G.E."/>
            <person name="de Vos W.M."/>
            <person name="Barrangou R."/>
            <person name="Klaenhammer T.R."/>
            <person name="Caufield P.W."/>
            <person name="Cui Y."/>
            <person name="Zhang H."/>
            <person name="O'Toole P.W."/>
        </authorList>
    </citation>
    <scope>NUCLEOTIDE SEQUENCE [LARGE SCALE GENOMIC DNA]</scope>
    <source>
        <strain evidence="1 2">DSM 20178</strain>
    </source>
</reference>
<dbReference type="PATRIC" id="fig|1423816.3.peg.2472"/>